<proteinExistence type="predicted"/>
<protein>
    <submittedName>
        <fullName evidence="2">Uncharacterized protein</fullName>
    </submittedName>
</protein>
<keyword evidence="1" id="KW-0175">Coiled coil</keyword>
<sequence>MKDFEITLPNQAQITIDVTDTTLYNYDFTSYSLAPLQAAAGMVVLDKVKHTVFSHVSEAHLLKQLMTKKDIEYIAKLSSEAKEKIRTGEWSFGVRKKTNELYAVLKDNKTGKNKSFVTLEPKLIENLGTLPELSAIQNQLAAITEQIDQLNQVVERVEQGQYNDRFAGFFSARQQVIEGLAAKDEILKRELLLAAVKISNETIAKLMFSIHQDAVDFTNLKIKSKEFKRIDQFLQNEIGYLNATVQISLIAYSALGEEQSLLAALSNYRSFINQVLLKEVGESQHTVAWKIDNVHPGNDGQFNKIATGITTQIEALINNVQGIEAEVADNGKIENV</sequence>
<evidence type="ECO:0000256" key="1">
    <source>
        <dbReference type="SAM" id="Coils"/>
    </source>
</evidence>
<dbReference type="EMBL" id="CP117683">
    <property type="protein sequence ID" value="WDC92001.1"/>
    <property type="molecule type" value="Genomic_DNA"/>
</dbReference>
<evidence type="ECO:0000313" key="2">
    <source>
        <dbReference type="EMBL" id="WDC92001.1"/>
    </source>
</evidence>
<dbReference type="RefSeq" id="WP_039099429.1">
    <property type="nucleotide sequence ID" value="NZ_JAHIAD010000004.1"/>
</dbReference>
<reference evidence="2" key="1">
    <citation type="submission" date="2023-02" db="EMBL/GenBank/DDBJ databases">
        <title>Complete genome sequence of Lactobacillus curvatus CACC879 isolated from Pig feces.</title>
        <authorList>
            <person name="Park S."/>
            <person name="Park M.A."/>
            <person name="Kim D.-H."/>
            <person name="Kim Y."/>
        </authorList>
    </citation>
    <scope>NUCLEOTIDE SEQUENCE</scope>
    <source>
        <strain evidence="2">CACC879</strain>
    </source>
</reference>
<evidence type="ECO:0000313" key="3">
    <source>
        <dbReference type="Proteomes" id="UP001215533"/>
    </source>
</evidence>
<organism evidence="2 3">
    <name type="scientific">Latilactobacillus curvatus</name>
    <name type="common">Lactobacillus curvatus</name>
    <dbReference type="NCBI Taxonomy" id="28038"/>
    <lineage>
        <taxon>Bacteria</taxon>
        <taxon>Bacillati</taxon>
        <taxon>Bacillota</taxon>
        <taxon>Bacilli</taxon>
        <taxon>Lactobacillales</taxon>
        <taxon>Lactobacillaceae</taxon>
        <taxon>Latilactobacillus</taxon>
    </lineage>
</organism>
<accession>A0AAJ5REZ7</accession>
<name>A0AAJ5REZ7_LATCU</name>
<dbReference type="Proteomes" id="UP001215533">
    <property type="component" value="Chromosome"/>
</dbReference>
<feature type="coiled-coil region" evidence="1">
    <location>
        <begin position="133"/>
        <end position="160"/>
    </location>
</feature>
<gene>
    <name evidence="2" type="ORF">PSR33_00225</name>
</gene>
<dbReference type="AlphaFoldDB" id="A0AAJ5REZ7"/>